<dbReference type="InterPro" id="IPR002347">
    <property type="entry name" value="SDR_fam"/>
</dbReference>
<dbReference type="PANTHER" id="PTHR43296">
    <property type="entry name" value="PEROXISOMAL 2,4-DIENOYL-COA REDUCTASE"/>
    <property type="match status" value="1"/>
</dbReference>
<dbReference type="PANTHER" id="PTHR43296:SF2">
    <property type="entry name" value="PEROXISOMAL 2,4-DIENOYL-COA REDUCTASE [(3E)-ENOYL-COA-PRODUCING]"/>
    <property type="match status" value="1"/>
</dbReference>
<evidence type="ECO:0000256" key="2">
    <source>
        <dbReference type="ARBA" id="ARBA00023002"/>
    </source>
</evidence>
<organism evidence="3 4">
    <name type="scientific">Zestomonas insulae</name>
    <dbReference type="NCBI Taxonomy" id="2809017"/>
    <lineage>
        <taxon>Bacteria</taxon>
        <taxon>Pseudomonadati</taxon>
        <taxon>Pseudomonadota</taxon>
        <taxon>Gammaproteobacteria</taxon>
        <taxon>Pseudomonadales</taxon>
        <taxon>Pseudomonadaceae</taxon>
        <taxon>Zestomonas</taxon>
    </lineage>
</organism>
<gene>
    <name evidence="3" type="ORF">JQX08_04300</name>
</gene>
<dbReference type="InterPro" id="IPR045017">
    <property type="entry name" value="DECR2-like"/>
</dbReference>
<dbReference type="Pfam" id="PF13561">
    <property type="entry name" value="adh_short_C2"/>
    <property type="match status" value="1"/>
</dbReference>
<dbReference type="SUPFAM" id="SSF51735">
    <property type="entry name" value="NAD(P)-binding Rossmann-fold domains"/>
    <property type="match status" value="1"/>
</dbReference>
<dbReference type="NCBIfam" id="NF005752">
    <property type="entry name" value="PRK07576.1"/>
    <property type="match status" value="1"/>
</dbReference>
<dbReference type="RefSeq" id="WP_204914997.1">
    <property type="nucleotide sequence ID" value="NZ_JAFEUP010000001.1"/>
</dbReference>
<dbReference type="Gene3D" id="3.40.50.720">
    <property type="entry name" value="NAD(P)-binding Rossmann-like Domain"/>
    <property type="match status" value="1"/>
</dbReference>
<dbReference type="InterPro" id="IPR036291">
    <property type="entry name" value="NAD(P)-bd_dom_sf"/>
</dbReference>
<dbReference type="EMBL" id="JAFEUP010000001">
    <property type="protein sequence ID" value="MBM7059918.1"/>
    <property type="molecule type" value="Genomic_DNA"/>
</dbReference>
<keyword evidence="4" id="KW-1185">Reference proteome</keyword>
<evidence type="ECO:0000313" key="3">
    <source>
        <dbReference type="EMBL" id="MBM7059918.1"/>
    </source>
</evidence>
<reference evidence="3 4" key="1">
    <citation type="submission" date="2021-02" db="EMBL/GenBank/DDBJ databases">
        <authorList>
            <person name="Lee D.-H."/>
        </authorList>
    </citation>
    <scope>NUCLEOTIDE SEQUENCE [LARGE SCALE GENOMIC DNA]</scope>
    <source>
        <strain evidence="3 4">UL073</strain>
    </source>
</reference>
<proteinExistence type="predicted"/>
<name>A0ABS2ICM4_9GAMM</name>
<protein>
    <submittedName>
        <fullName evidence="3">SDR family oxidoreductase</fullName>
    </submittedName>
</protein>
<evidence type="ECO:0000256" key="1">
    <source>
        <dbReference type="ARBA" id="ARBA00022857"/>
    </source>
</evidence>
<dbReference type="Proteomes" id="UP000717995">
    <property type="component" value="Unassembled WGS sequence"/>
</dbReference>
<comment type="caution">
    <text evidence="3">The sequence shown here is derived from an EMBL/GenBank/DDBJ whole genome shotgun (WGS) entry which is preliminary data.</text>
</comment>
<keyword evidence="2" id="KW-0560">Oxidoreductase</keyword>
<dbReference type="CDD" id="cd05369">
    <property type="entry name" value="TER_DECR_SDR_a"/>
    <property type="match status" value="1"/>
</dbReference>
<accession>A0ABS2ICM4</accession>
<keyword evidence="1" id="KW-0521">NADP</keyword>
<sequence length="269" mass="27906">MDAFKDRVLAGKVAFVAGGSSGINLGIAEYFSHHGARVALLSRSQDKLDLAVAGIQAAGGEALGIAADVRDYAAVEAAIAQVQRQWGNLDVVVSGAAGNFVAAAKDMSANAFKTVVDIDLLGTFNVLRASYAYLNKPGASLISITAPQAVKPRVYQAHVCAAKAGINMLTQCLAMEWGVDGIRVNAISPGPISGTEGMARLAPTPEAEHAVKAHLALRDYGEKRDIADLALFLASDNSRYITGTIIDCDGGSKLGDADLPPLPPLPPRG</sequence>
<evidence type="ECO:0000313" key="4">
    <source>
        <dbReference type="Proteomes" id="UP000717995"/>
    </source>
</evidence>
<dbReference type="PRINTS" id="PR00081">
    <property type="entry name" value="GDHRDH"/>
</dbReference>